<keyword evidence="3 7" id="KW-0997">Cell inner membrane</keyword>
<feature type="transmembrane region" description="Helical" evidence="7">
    <location>
        <begin position="360"/>
        <end position="393"/>
    </location>
</feature>
<sequence>MRAGISPPTSEAHRRRSSPLPATVSENRSCAVRGRKTSAMDILMVGGILLLLMIVLLAGGVWIAMTLAICGWVGQAFFTSTQPGKNLFSAFWESNASWELAALPLFIWMGEILFRTRLSEEMFEGLQPWLNRVPGRLMHTTILGCGIFGSVSGSSAATCATISKVALPELLRRGYDERLALGSLATAGTLGILIPPSITMVVYAVAADASIIRIFLAGFLPGLLLMLLFSGYIGWWSLRHPERVPAADPPTTLRQKIRQSGHLIPVTVLIVFIVWVLVAGYATATECAAFGVAGSLGLALWSRSLTWQNFCEGLMGATRTSCMIMFILAGAAFLTKTMAFTGIPRELAEWVESMHLPPYALIAVLTIVYLVLGTALDGISMIVLTSAVVLPMIQKAGFDLVWFGIFIVLLVEIAEVTPPVGFNLFVLQNMTGKDSNTIARAAIPFFACLVVCIALITLFPQIVTVLPDLVMGKDGG</sequence>
<feature type="transmembrane region" description="Helical" evidence="7">
    <location>
        <begin position="179"/>
        <end position="205"/>
    </location>
</feature>
<feature type="transmembrane region" description="Helical" evidence="7">
    <location>
        <begin position="42"/>
        <end position="75"/>
    </location>
</feature>
<dbReference type="NCBIfam" id="TIGR00786">
    <property type="entry name" value="dctM"/>
    <property type="match status" value="1"/>
</dbReference>
<accession>A0A1H0UWZ2</accession>
<feature type="transmembrane region" description="Helical" evidence="7">
    <location>
        <begin position="263"/>
        <end position="282"/>
    </location>
</feature>
<dbReference type="InterPro" id="IPR004681">
    <property type="entry name" value="TRAP_DctM"/>
</dbReference>
<comment type="similarity">
    <text evidence="7">Belongs to the TRAP transporter large permease family.</text>
</comment>
<comment type="subunit">
    <text evidence="7">The complex comprises the extracytoplasmic solute receptor protein and the two transmembrane proteins.</text>
</comment>
<dbReference type="InterPro" id="IPR010656">
    <property type="entry name" value="DctM"/>
</dbReference>
<dbReference type="GO" id="GO:0022857">
    <property type="term" value="F:transmembrane transporter activity"/>
    <property type="evidence" value="ECO:0007669"/>
    <property type="project" value="UniProtKB-UniRule"/>
</dbReference>
<evidence type="ECO:0000256" key="4">
    <source>
        <dbReference type="ARBA" id="ARBA00022692"/>
    </source>
</evidence>
<evidence type="ECO:0000256" key="8">
    <source>
        <dbReference type="SAM" id="MobiDB-lite"/>
    </source>
</evidence>
<feature type="transmembrane region" description="Helical" evidence="7">
    <location>
        <begin position="400"/>
        <end position="421"/>
    </location>
</feature>
<keyword evidence="5 7" id="KW-1133">Transmembrane helix</keyword>
<dbReference type="Pfam" id="PF06808">
    <property type="entry name" value="DctM"/>
    <property type="match status" value="1"/>
</dbReference>
<comment type="caution">
    <text evidence="7">Lacks conserved residue(s) required for the propagation of feature annotation.</text>
</comment>
<feature type="region of interest" description="Disordered" evidence="8">
    <location>
        <begin position="1"/>
        <end position="24"/>
    </location>
</feature>
<evidence type="ECO:0000256" key="2">
    <source>
        <dbReference type="ARBA" id="ARBA00022475"/>
    </source>
</evidence>
<dbReference type="PANTHER" id="PTHR33362:SF5">
    <property type="entry name" value="C4-DICARBOXYLATE TRAP TRANSPORTER LARGE PERMEASE PROTEIN DCTM"/>
    <property type="match status" value="1"/>
</dbReference>
<evidence type="ECO:0000313" key="11">
    <source>
        <dbReference type="Proteomes" id="UP000199317"/>
    </source>
</evidence>
<keyword evidence="7" id="KW-0813">Transport</keyword>
<keyword evidence="11" id="KW-1185">Reference proteome</keyword>
<protein>
    <recommendedName>
        <fullName evidence="7">TRAP transporter large permease protein</fullName>
    </recommendedName>
</protein>
<evidence type="ECO:0000313" key="10">
    <source>
        <dbReference type="EMBL" id="SDP70769.1"/>
    </source>
</evidence>
<proteinExistence type="inferred from homology"/>
<feature type="transmembrane region" description="Helical" evidence="7">
    <location>
        <begin position="211"/>
        <end position="235"/>
    </location>
</feature>
<keyword evidence="4 7" id="KW-0812">Transmembrane</keyword>
<gene>
    <name evidence="10" type="ORF">SAMN04489708_12234</name>
</gene>
<evidence type="ECO:0000256" key="6">
    <source>
        <dbReference type="ARBA" id="ARBA00023136"/>
    </source>
</evidence>
<reference evidence="11" key="1">
    <citation type="submission" date="2016-10" db="EMBL/GenBank/DDBJ databases">
        <authorList>
            <person name="Varghese N."/>
            <person name="Submissions S."/>
        </authorList>
    </citation>
    <scope>NUCLEOTIDE SEQUENCE [LARGE SCALE GENOMIC DNA]</scope>
    <source>
        <strain evidence="11">DSM 17101</strain>
    </source>
</reference>
<evidence type="ECO:0000256" key="5">
    <source>
        <dbReference type="ARBA" id="ARBA00022989"/>
    </source>
</evidence>
<evidence type="ECO:0000256" key="7">
    <source>
        <dbReference type="RuleBase" id="RU369079"/>
    </source>
</evidence>
<keyword evidence="6 7" id="KW-0472">Membrane</keyword>
<dbReference type="EMBL" id="FNJL01000022">
    <property type="protein sequence ID" value="SDP70769.1"/>
    <property type="molecule type" value="Genomic_DNA"/>
</dbReference>
<dbReference type="GO" id="GO:0005886">
    <property type="term" value="C:plasma membrane"/>
    <property type="evidence" value="ECO:0007669"/>
    <property type="project" value="UniProtKB-SubCell"/>
</dbReference>
<comment type="function">
    <text evidence="7">Part of the tripartite ATP-independent periplasmic (TRAP) transport system.</text>
</comment>
<dbReference type="Proteomes" id="UP000199317">
    <property type="component" value="Unassembled WGS sequence"/>
</dbReference>
<dbReference type="AlphaFoldDB" id="A0A1H0UWZ2"/>
<organism evidence="10 11">
    <name type="scientific">Paracidovorax cattleyae</name>
    <dbReference type="NCBI Taxonomy" id="80868"/>
    <lineage>
        <taxon>Bacteria</taxon>
        <taxon>Pseudomonadati</taxon>
        <taxon>Pseudomonadota</taxon>
        <taxon>Betaproteobacteria</taxon>
        <taxon>Burkholderiales</taxon>
        <taxon>Comamonadaceae</taxon>
        <taxon>Paracidovorax</taxon>
    </lineage>
</organism>
<feature type="domain" description="TRAP C4-dicarboxylate transport system permease DctM subunit" evidence="9">
    <location>
        <begin position="50"/>
        <end position="462"/>
    </location>
</feature>
<evidence type="ECO:0000256" key="1">
    <source>
        <dbReference type="ARBA" id="ARBA00004429"/>
    </source>
</evidence>
<feature type="transmembrane region" description="Helical" evidence="7">
    <location>
        <begin position="288"/>
        <end position="310"/>
    </location>
</feature>
<feature type="transmembrane region" description="Helical" evidence="7">
    <location>
        <begin position="322"/>
        <end position="340"/>
    </location>
</feature>
<keyword evidence="2" id="KW-1003">Cell membrane</keyword>
<evidence type="ECO:0000259" key="9">
    <source>
        <dbReference type="Pfam" id="PF06808"/>
    </source>
</evidence>
<name>A0A1H0UWZ2_9BURK</name>
<comment type="subcellular location">
    <subcellularLocation>
        <location evidence="1 7">Cell inner membrane</location>
        <topology evidence="1 7">Multi-pass membrane protein</topology>
    </subcellularLocation>
</comment>
<feature type="transmembrane region" description="Helical" evidence="7">
    <location>
        <begin position="441"/>
        <end position="463"/>
    </location>
</feature>
<dbReference type="PANTHER" id="PTHR33362">
    <property type="entry name" value="SIALIC ACID TRAP TRANSPORTER PERMEASE PROTEIN SIAT-RELATED"/>
    <property type="match status" value="1"/>
</dbReference>
<dbReference type="PIRSF" id="PIRSF006066">
    <property type="entry name" value="HI0050"/>
    <property type="match status" value="1"/>
</dbReference>
<evidence type="ECO:0000256" key="3">
    <source>
        <dbReference type="ARBA" id="ARBA00022519"/>
    </source>
</evidence>